<dbReference type="SUPFAM" id="SSF160897">
    <property type="entry name" value="Taf5 N-terminal domain-like"/>
    <property type="match status" value="1"/>
</dbReference>
<feature type="repeat" description="WD" evidence="9">
    <location>
        <begin position="653"/>
        <end position="685"/>
    </location>
</feature>
<protein>
    <recommendedName>
        <fullName evidence="8">Transcription initiation factor TFIID subunit 5</fullName>
    </recommendedName>
</protein>
<dbReference type="InterPro" id="IPR020472">
    <property type="entry name" value="WD40_PAC1"/>
</dbReference>
<dbReference type="InterPro" id="IPR006594">
    <property type="entry name" value="LisH"/>
</dbReference>
<dbReference type="PANTHER" id="PTHR19879:SF1">
    <property type="entry name" value="CANNONBALL-RELATED"/>
    <property type="match status" value="1"/>
</dbReference>
<dbReference type="Gene3D" id="2.130.10.10">
    <property type="entry name" value="YVTN repeat-like/Quinoprotein amine dehydrogenase"/>
    <property type="match status" value="2"/>
</dbReference>
<feature type="compositionally biased region" description="Basic and acidic residues" evidence="10">
    <location>
        <begin position="354"/>
        <end position="364"/>
    </location>
</feature>
<evidence type="ECO:0000256" key="4">
    <source>
        <dbReference type="ARBA" id="ARBA00022737"/>
    </source>
</evidence>
<dbReference type="SUPFAM" id="SSF50978">
    <property type="entry name" value="WD40 repeat-like"/>
    <property type="match status" value="1"/>
</dbReference>
<evidence type="ECO:0000256" key="10">
    <source>
        <dbReference type="SAM" id="MobiDB-lite"/>
    </source>
</evidence>
<feature type="region of interest" description="Disordered" evidence="10">
    <location>
        <begin position="698"/>
        <end position="728"/>
    </location>
</feature>
<feature type="repeat" description="WD" evidence="9">
    <location>
        <begin position="527"/>
        <end position="568"/>
    </location>
</feature>
<keyword evidence="5" id="KW-0805">Transcription regulation</keyword>
<evidence type="ECO:0000256" key="6">
    <source>
        <dbReference type="ARBA" id="ARBA00023163"/>
    </source>
</evidence>
<gene>
    <name evidence="12" type="ORF">MNOR_LOCUS9632</name>
</gene>
<feature type="repeat" description="WD" evidence="9">
    <location>
        <begin position="569"/>
        <end position="610"/>
    </location>
</feature>
<dbReference type="GO" id="GO:0005669">
    <property type="term" value="C:transcription factor TFIID complex"/>
    <property type="evidence" value="ECO:0007669"/>
    <property type="project" value="TreeGrafter"/>
</dbReference>
<evidence type="ECO:0000259" key="11">
    <source>
        <dbReference type="Pfam" id="PF04494"/>
    </source>
</evidence>
<evidence type="ECO:0000256" key="2">
    <source>
        <dbReference type="ARBA" id="ARBA00009435"/>
    </source>
</evidence>
<feature type="non-terminal residue" evidence="12">
    <location>
        <position position="764"/>
    </location>
</feature>
<keyword evidence="4" id="KW-0677">Repeat</keyword>
<dbReference type="Pfam" id="PF04494">
    <property type="entry name" value="TFIID_NTD2"/>
    <property type="match status" value="1"/>
</dbReference>
<evidence type="ECO:0000256" key="3">
    <source>
        <dbReference type="ARBA" id="ARBA00022574"/>
    </source>
</evidence>
<evidence type="ECO:0000256" key="5">
    <source>
        <dbReference type="ARBA" id="ARBA00023015"/>
    </source>
</evidence>
<dbReference type="InterPro" id="IPR015943">
    <property type="entry name" value="WD40/YVTN_repeat-like_dom_sf"/>
</dbReference>
<dbReference type="PRINTS" id="PR00320">
    <property type="entry name" value="GPROTEINBRPT"/>
</dbReference>
<keyword evidence="13" id="KW-1185">Reference proteome</keyword>
<accession>A0AAV2Q8Y3</accession>
<comment type="caution">
    <text evidence="12">The sequence shown here is derived from an EMBL/GenBank/DDBJ whole genome shotgun (WGS) entry which is preliminary data.</text>
</comment>
<evidence type="ECO:0000256" key="1">
    <source>
        <dbReference type="ARBA" id="ARBA00004123"/>
    </source>
</evidence>
<dbReference type="PANTHER" id="PTHR19879">
    <property type="entry name" value="TRANSCRIPTION INITIATION FACTOR TFIID"/>
    <property type="match status" value="1"/>
</dbReference>
<dbReference type="GO" id="GO:0016251">
    <property type="term" value="F:RNA polymerase II general transcription initiation factor activity"/>
    <property type="evidence" value="ECO:0007669"/>
    <property type="project" value="TreeGrafter"/>
</dbReference>
<evidence type="ECO:0000256" key="7">
    <source>
        <dbReference type="ARBA" id="ARBA00023242"/>
    </source>
</evidence>
<name>A0AAV2Q8Y3_MEGNR</name>
<feature type="repeat" description="WD" evidence="9">
    <location>
        <begin position="611"/>
        <end position="652"/>
    </location>
</feature>
<feature type="compositionally biased region" description="Low complexity" evidence="10">
    <location>
        <begin position="702"/>
        <end position="716"/>
    </location>
</feature>
<evidence type="ECO:0000313" key="12">
    <source>
        <dbReference type="EMBL" id="CAL4074885.1"/>
    </source>
</evidence>
<evidence type="ECO:0000256" key="8">
    <source>
        <dbReference type="ARBA" id="ARBA00044130"/>
    </source>
</evidence>
<dbReference type="Pfam" id="PF00400">
    <property type="entry name" value="WD40"/>
    <property type="match status" value="6"/>
</dbReference>
<dbReference type="CDD" id="cd08044">
    <property type="entry name" value="TAF5_NTD2"/>
    <property type="match status" value="1"/>
</dbReference>
<dbReference type="SMART" id="SM00320">
    <property type="entry name" value="WD40"/>
    <property type="match status" value="6"/>
</dbReference>
<keyword evidence="3 9" id="KW-0853">WD repeat</keyword>
<evidence type="ECO:0000256" key="9">
    <source>
        <dbReference type="PROSITE-ProRule" id="PRU00221"/>
    </source>
</evidence>
<dbReference type="Gene3D" id="1.25.40.500">
    <property type="entry name" value="TFIID subunit TAF5, NTD2 domain"/>
    <property type="match status" value="1"/>
</dbReference>
<dbReference type="InterPro" id="IPR036322">
    <property type="entry name" value="WD40_repeat_dom_sf"/>
</dbReference>
<dbReference type="PROSITE" id="PS50082">
    <property type="entry name" value="WD_REPEATS_2"/>
    <property type="match status" value="5"/>
</dbReference>
<organism evidence="12 13">
    <name type="scientific">Meganyctiphanes norvegica</name>
    <name type="common">Northern krill</name>
    <name type="synonym">Thysanopoda norvegica</name>
    <dbReference type="NCBI Taxonomy" id="48144"/>
    <lineage>
        <taxon>Eukaryota</taxon>
        <taxon>Metazoa</taxon>
        <taxon>Ecdysozoa</taxon>
        <taxon>Arthropoda</taxon>
        <taxon>Crustacea</taxon>
        <taxon>Multicrustacea</taxon>
        <taxon>Malacostraca</taxon>
        <taxon>Eumalacostraca</taxon>
        <taxon>Eucarida</taxon>
        <taxon>Euphausiacea</taxon>
        <taxon>Euphausiidae</taxon>
        <taxon>Meganyctiphanes</taxon>
    </lineage>
</organism>
<dbReference type="CDD" id="cd00200">
    <property type="entry name" value="WD40"/>
    <property type="match status" value="1"/>
</dbReference>
<proteinExistence type="inferred from homology"/>
<evidence type="ECO:0000313" key="13">
    <source>
        <dbReference type="Proteomes" id="UP001497623"/>
    </source>
</evidence>
<dbReference type="InterPro" id="IPR019775">
    <property type="entry name" value="WD40_repeat_CS"/>
</dbReference>
<dbReference type="PROSITE" id="PS50896">
    <property type="entry name" value="LISH"/>
    <property type="match status" value="1"/>
</dbReference>
<dbReference type="InterPro" id="IPR037264">
    <property type="entry name" value="TFIID_NTD2_sf"/>
</dbReference>
<dbReference type="Proteomes" id="UP001497623">
    <property type="component" value="Unassembled WGS sequence"/>
</dbReference>
<dbReference type="PROSITE" id="PS00678">
    <property type="entry name" value="WD_REPEATS_1"/>
    <property type="match status" value="1"/>
</dbReference>
<reference evidence="12 13" key="1">
    <citation type="submission" date="2024-05" db="EMBL/GenBank/DDBJ databases">
        <authorList>
            <person name="Wallberg A."/>
        </authorList>
    </citation>
    <scope>NUCLEOTIDE SEQUENCE [LARGE SCALE GENOMIC DNA]</scope>
</reference>
<dbReference type="GO" id="GO:0006367">
    <property type="term" value="P:transcription initiation at RNA polymerase II promoter"/>
    <property type="evidence" value="ECO:0007669"/>
    <property type="project" value="TreeGrafter"/>
</dbReference>
<dbReference type="PROSITE" id="PS50294">
    <property type="entry name" value="WD_REPEATS_REGION"/>
    <property type="match status" value="5"/>
</dbReference>
<dbReference type="AlphaFoldDB" id="A0AAV2Q8Y3"/>
<dbReference type="InterPro" id="IPR001680">
    <property type="entry name" value="WD40_rpt"/>
</dbReference>
<dbReference type="FunFam" id="2.130.10.10:FF:000243">
    <property type="entry name" value="Transcription initiation factor TFIID subunit 5"/>
    <property type="match status" value="1"/>
</dbReference>
<feature type="region of interest" description="Disordered" evidence="10">
    <location>
        <begin position="337"/>
        <end position="374"/>
    </location>
</feature>
<feature type="domain" description="TFIID subunit TAF5 NTD2" evidence="11">
    <location>
        <begin position="161"/>
        <end position="278"/>
    </location>
</feature>
<keyword evidence="7" id="KW-0539">Nucleus</keyword>
<dbReference type="EMBL" id="CAXKWB010004689">
    <property type="protein sequence ID" value="CAL4074885.1"/>
    <property type="molecule type" value="Genomic_DNA"/>
</dbReference>
<keyword evidence="6" id="KW-0804">Transcription</keyword>
<comment type="subcellular location">
    <subcellularLocation>
        <location evidence="1">Nucleus</location>
    </subcellularLocation>
</comment>
<dbReference type="InterPro" id="IPR007582">
    <property type="entry name" value="TFIID_NTD2"/>
</dbReference>
<sequence length="764" mass="84465">MPSEDEREAPAADPKDKQIADLAKLLGEAIAALGAGAAHGHSSATVGVGEEDLGTVLPHQIPAAGMMNHSGSGSSVSSGMVGPTGAMPHMMPQHVSDIKSEPDDPEKGALVAVLQFLKKNGLRGTEELLRRESQFFEEVEDPKPFGGPRESFNVLSTYKNEGDPAEYEDAYKSLQSFVDKSLDAYKHEASLVLYPVFVHMYLELVYNEHSEMAKSFCEKFGHVQEDYYQEDIIKLAAVMTRDHMNGYQIMDTFRASQFTVRMSRDSYSNLKRYLSERGIGPVPRIIQNNAFFILYNGAPSIGNGYREALGSFECVNKAKMFYGLLKEIELPNVAIEEEEEGEGEDKPKKKKPKKDALQKSKKNDPNAPSTNRIPLPELRDVDIIEKGKIMRDSLKRVTLSKDMLPSICFYTFLNAVGNVTCCDISDDSSLLANGTSDSQVRVHSITPAKLRAMKSVDNLEDIDKDADDVLVRMMDERTAETVKVLQGHSGPVNSCSFSPDRSLLLTAGEDGTIRLWSLQTWTCLVSYKGHVFPVWSVRFSPHGYYFASGGGDRTARLWTTDQHQPLRIFSGHFSDVDIVDFHPNSNYIASGSSDRSVRVWDNLNGNCVRVLTGHKGSIFCLAFSPCGRYLSSSGADKRVLVWDLAQGNLLAEMSHHQETVYAVAFSRESNMLASGGMDNLVCLWDFAKVLEDNHEDGEVNISQQPQQQQQQQQQSPMATGGSGSSTEGKRESLLLRAFPTKNTPVLGLHFTRRNVLLATGPYDG</sequence>
<feature type="repeat" description="WD" evidence="9">
    <location>
        <begin position="485"/>
        <end position="526"/>
    </location>
</feature>
<comment type="similarity">
    <text evidence="2">Belongs to the WD repeat TAF5 family.</text>
</comment>